<evidence type="ECO:0000256" key="7">
    <source>
        <dbReference type="RuleBase" id="RU000461"/>
    </source>
</evidence>
<dbReference type="PANTHER" id="PTHR46300">
    <property type="entry name" value="P450, PUTATIVE (EUROFUNG)-RELATED-RELATED"/>
    <property type="match status" value="1"/>
</dbReference>
<gene>
    <name evidence="9" type="ORF">G7Z17_g13389</name>
</gene>
<dbReference type="GO" id="GO:0016705">
    <property type="term" value="F:oxidoreductase activity, acting on paired donors, with incorporation or reduction of molecular oxygen"/>
    <property type="evidence" value="ECO:0007669"/>
    <property type="project" value="InterPro"/>
</dbReference>
<dbReference type="PRINTS" id="PR00463">
    <property type="entry name" value="EP450I"/>
</dbReference>
<keyword evidence="4 6" id="KW-0408">Iron</keyword>
<dbReference type="InterPro" id="IPR002401">
    <property type="entry name" value="Cyt_P450_E_grp-I"/>
</dbReference>
<organism evidence="9 10">
    <name type="scientific">Cylindrodendrum hubeiense</name>
    <dbReference type="NCBI Taxonomy" id="595255"/>
    <lineage>
        <taxon>Eukaryota</taxon>
        <taxon>Fungi</taxon>
        <taxon>Dikarya</taxon>
        <taxon>Ascomycota</taxon>
        <taxon>Pezizomycotina</taxon>
        <taxon>Sordariomycetes</taxon>
        <taxon>Hypocreomycetidae</taxon>
        <taxon>Hypocreales</taxon>
        <taxon>Nectriaceae</taxon>
        <taxon>Cylindrodendrum</taxon>
    </lineage>
</organism>
<evidence type="ECO:0000256" key="5">
    <source>
        <dbReference type="ARBA" id="ARBA00023033"/>
    </source>
</evidence>
<keyword evidence="8" id="KW-1133">Transmembrane helix</keyword>
<dbReference type="PROSITE" id="PS00086">
    <property type="entry name" value="CYTOCHROME_P450"/>
    <property type="match status" value="1"/>
</dbReference>
<evidence type="ECO:0000256" key="1">
    <source>
        <dbReference type="ARBA" id="ARBA00010617"/>
    </source>
</evidence>
<name>A0A9P5L8A6_9HYPO</name>
<reference evidence="9" key="1">
    <citation type="submission" date="2020-03" db="EMBL/GenBank/DDBJ databases">
        <title>Draft Genome Sequence of Cylindrodendrum hubeiense.</title>
        <authorList>
            <person name="Buettner E."/>
            <person name="Kellner H."/>
        </authorList>
    </citation>
    <scope>NUCLEOTIDE SEQUENCE</scope>
    <source>
        <strain evidence="9">IHI 201604</strain>
    </source>
</reference>
<keyword evidence="8" id="KW-0812">Transmembrane</keyword>
<dbReference type="InterPro" id="IPR017972">
    <property type="entry name" value="Cyt_P450_CS"/>
</dbReference>
<comment type="similarity">
    <text evidence="1 7">Belongs to the cytochrome P450 family.</text>
</comment>
<dbReference type="EMBL" id="JAANBB010000778">
    <property type="protein sequence ID" value="KAF7534246.1"/>
    <property type="molecule type" value="Genomic_DNA"/>
</dbReference>
<feature type="transmembrane region" description="Helical" evidence="8">
    <location>
        <begin position="20"/>
        <end position="38"/>
    </location>
</feature>
<comment type="caution">
    <text evidence="9">The sequence shown here is derived from an EMBL/GenBank/DDBJ whole genome shotgun (WGS) entry which is preliminary data.</text>
</comment>
<evidence type="ECO:0000256" key="3">
    <source>
        <dbReference type="ARBA" id="ARBA00023002"/>
    </source>
</evidence>
<dbReference type="GO" id="GO:0004497">
    <property type="term" value="F:monooxygenase activity"/>
    <property type="evidence" value="ECO:0007669"/>
    <property type="project" value="UniProtKB-KW"/>
</dbReference>
<keyword evidence="2 6" id="KW-0479">Metal-binding</keyword>
<evidence type="ECO:0000256" key="6">
    <source>
        <dbReference type="PIRSR" id="PIRSR602401-1"/>
    </source>
</evidence>
<dbReference type="InterPro" id="IPR050364">
    <property type="entry name" value="Cytochrome_P450_fung"/>
</dbReference>
<evidence type="ECO:0000256" key="2">
    <source>
        <dbReference type="ARBA" id="ARBA00022723"/>
    </source>
</evidence>
<evidence type="ECO:0000313" key="9">
    <source>
        <dbReference type="EMBL" id="KAF7534246.1"/>
    </source>
</evidence>
<dbReference type="OrthoDB" id="1470350at2759"/>
<dbReference type="InterPro" id="IPR036396">
    <property type="entry name" value="Cyt_P450_sf"/>
</dbReference>
<keyword evidence="8" id="KW-0472">Membrane</keyword>
<dbReference type="Proteomes" id="UP000722485">
    <property type="component" value="Unassembled WGS sequence"/>
</dbReference>
<feature type="binding site" description="axial binding residue" evidence="6">
    <location>
        <position position="455"/>
    </location>
    <ligand>
        <name>heme</name>
        <dbReference type="ChEBI" id="CHEBI:30413"/>
    </ligand>
    <ligandPart>
        <name>Fe</name>
        <dbReference type="ChEBI" id="CHEBI:18248"/>
    </ligandPart>
</feature>
<dbReference type="AlphaFoldDB" id="A0A9P5L8A6"/>
<evidence type="ECO:0000256" key="8">
    <source>
        <dbReference type="SAM" id="Phobius"/>
    </source>
</evidence>
<keyword evidence="5 7" id="KW-0503">Monooxygenase</keyword>
<sequence>MSQPSFHKMSTALDLDTSLMWSRGALVLCVLLVVFLIFKAHIATRRPKNFPPGPRGVPFLGNLASIPLVKSYVTFAEWTKQYGPIIGLKAGPLNLIVLQDPADIHELYDRRGHLYAGRPYNYIALNHVFDPEMGQILLFQRNDRLLKRWKRPARWFLSQQGIDSLGPIIDAISSRCVKALVDRPGDFLEHLRVWALSTPLVALSGQADVSPELFQTYFYRQKLLTGLLEPGKTPPVDFIVPLRWVPARWAKWKRDARFVREHQEGFYGEMVTRAKAVRERRRAGEPAGEYVCVMERLMDEEMPETEVKWLAGGLLDAAFDTSSAAVLNFVVAMAGHPDVLTRARDEVEVVCQGKVPNGEDVVKLPYLRACMLEMLRWRPSTPLGLPHVTESDDTYKGYVIPRGTNVVVNAYGLLHDPAIHRDPDTFDPSRYIDAAAQNDELLRSTWVFGAGRRKCLGEQYTMQELLTVMAKVVWALDMAVPAGTDLSVEEGFDGGLMMKPREGLVVEMKVREGRAKGVEGDWERGEAELRRMLGQKVEETD</sequence>
<dbReference type="GO" id="GO:0005506">
    <property type="term" value="F:iron ion binding"/>
    <property type="evidence" value="ECO:0007669"/>
    <property type="project" value="InterPro"/>
</dbReference>
<evidence type="ECO:0000313" key="10">
    <source>
        <dbReference type="Proteomes" id="UP000722485"/>
    </source>
</evidence>
<accession>A0A9P5L8A6</accession>
<dbReference type="InterPro" id="IPR001128">
    <property type="entry name" value="Cyt_P450"/>
</dbReference>
<keyword evidence="10" id="KW-1185">Reference proteome</keyword>
<keyword evidence="3 7" id="KW-0560">Oxidoreductase</keyword>
<dbReference type="Gene3D" id="1.10.630.10">
    <property type="entry name" value="Cytochrome P450"/>
    <property type="match status" value="1"/>
</dbReference>
<dbReference type="Pfam" id="PF00067">
    <property type="entry name" value="p450"/>
    <property type="match status" value="1"/>
</dbReference>
<dbReference type="PANTHER" id="PTHR46300:SF2">
    <property type="entry name" value="CYTOCHROME P450 MONOOXYGENASE ALNH-RELATED"/>
    <property type="match status" value="1"/>
</dbReference>
<evidence type="ECO:0000256" key="4">
    <source>
        <dbReference type="ARBA" id="ARBA00023004"/>
    </source>
</evidence>
<evidence type="ECO:0008006" key="11">
    <source>
        <dbReference type="Google" id="ProtNLM"/>
    </source>
</evidence>
<dbReference type="GO" id="GO:0020037">
    <property type="term" value="F:heme binding"/>
    <property type="evidence" value="ECO:0007669"/>
    <property type="project" value="InterPro"/>
</dbReference>
<keyword evidence="6 7" id="KW-0349">Heme</keyword>
<proteinExistence type="inferred from homology"/>
<comment type="cofactor">
    <cofactor evidence="6">
        <name>heme</name>
        <dbReference type="ChEBI" id="CHEBI:30413"/>
    </cofactor>
</comment>
<dbReference type="SUPFAM" id="SSF48264">
    <property type="entry name" value="Cytochrome P450"/>
    <property type="match status" value="1"/>
</dbReference>
<protein>
    <recommendedName>
        <fullName evidence="11">Cytochrome P450</fullName>
    </recommendedName>
</protein>